<name>A0A8K1GPV6_9PASS</name>
<comment type="caution">
    <text evidence="2">The sequence shown here is derived from an EMBL/GenBank/DDBJ whole genome shotgun (WGS) entry which is preliminary data.</text>
</comment>
<reference evidence="2" key="1">
    <citation type="submission" date="2019-04" db="EMBL/GenBank/DDBJ databases">
        <title>Genome assembly of Zosterops borbonicus 15179.</title>
        <authorList>
            <person name="Leroy T."/>
            <person name="Anselmetti Y."/>
            <person name="Tilak M.-K."/>
            <person name="Nabholz B."/>
        </authorList>
    </citation>
    <scope>NUCLEOTIDE SEQUENCE</scope>
    <source>
        <strain evidence="2">HGM_15179</strain>
        <tissue evidence="2">Muscle</tissue>
    </source>
</reference>
<dbReference type="EMBL" id="SWJQ01000083">
    <property type="protein sequence ID" value="TRZ23031.1"/>
    <property type="molecule type" value="Genomic_DNA"/>
</dbReference>
<accession>A0A8K1GPV6</accession>
<feature type="region of interest" description="Disordered" evidence="1">
    <location>
        <begin position="171"/>
        <end position="221"/>
    </location>
</feature>
<gene>
    <name evidence="2" type="ORF">HGM15179_004070</name>
</gene>
<dbReference type="AlphaFoldDB" id="A0A8K1GPV6"/>
<dbReference type="Proteomes" id="UP000796761">
    <property type="component" value="Unassembled WGS sequence"/>
</dbReference>
<feature type="region of interest" description="Disordered" evidence="1">
    <location>
        <begin position="80"/>
        <end position="102"/>
    </location>
</feature>
<keyword evidence="3" id="KW-1185">Reference proteome</keyword>
<feature type="region of interest" description="Disordered" evidence="1">
    <location>
        <begin position="1"/>
        <end position="42"/>
    </location>
</feature>
<feature type="compositionally biased region" description="Basic and acidic residues" evidence="1">
    <location>
        <begin position="186"/>
        <end position="202"/>
    </location>
</feature>
<feature type="compositionally biased region" description="Polar residues" evidence="1">
    <location>
        <begin position="206"/>
        <end position="215"/>
    </location>
</feature>
<evidence type="ECO:0000313" key="3">
    <source>
        <dbReference type="Proteomes" id="UP000796761"/>
    </source>
</evidence>
<evidence type="ECO:0000256" key="1">
    <source>
        <dbReference type="SAM" id="MobiDB-lite"/>
    </source>
</evidence>
<protein>
    <submittedName>
        <fullName evidence="2">Uncharacterized protein</fullName>
    </submittedName>
</protein>
<proteinExistence type="predicted"/>
<organism evidence="2 3">
    <name type="scientific">Zosterops borbonicus</name>
    <dbReference type="NCBI Taxonomy" id="364589"/>
    <lineage>
        <taxon>Eukaryota</taxon>
        <taxon>Metazoa</taxon>
        <taxon>Chordata</taxon>
        <taxon>Craniata</taxon>
        <taxon>Vertebrata</taxon>
        <taxon>Euteleostomi</taxon>
        <taxon>Archelosauria</taxon>
        <taxon>Archosauria</taxon>
        <taxon>Dinosauria</taxon>
        <taxon>Saurischia</taxon>
        <taxon>Theropoda</taxon>
        <taxon>Coelurosauria</taxon>
        <taxon>Aves</taxon>
        <taxon>Neognathae</taxon>
        <taxon>Neoaves</taxon>
        <taxon>Telluraves</taxon>
        <taxon>Australaves</taxon>
        <taxon>Passeriformes</taxon>
        <taxon>Sylvioidea</taxon>
        <taxon>Zosteropidae</taxon>
        <taxon>Zosterops</taxon>
    </lineage>
</organism>
<sequence>MTLEQEQADLSVATAARSAIPEESCSETDWEGGKSHMEPRFDGISQSGEVYMVPDPDAVSLLGLVIAHPESLSGLRAAQTERRHSALPSSQQDERAKHEAEADDGVCCKRRGSAYKNATIVSVHEGREEGQLGQGLQPKSKSSFAARYCHEMDGKRLGALGRLQSTHQPCNSKAGGFENPCKGVKRKDEKETQKENPKEKLKGVFSTPNTSSGNEESAWLHAELPRIILR</sequence>
<feature type="compositionally biased region" description="Basic and acidic residues" evidence="1">
    <location>
        <begin position="31"/>
        <end position="41"/>
    </location>
</feature>
<evidence type="ECO:0000313" key="2">
    <source>
        <dbReference type="EMBL" id="TRZ23031.1"/>
    </source>
</evidence>